<dbReference type="AlphaFoldDB" id="A0ABC9SRX6"/>
<keyword evidence="2" id="KW-0812">Transmembrane</keyword>
<evidence type="ECO:0000259" key="3">
    <source>
        <dbReference type="Pfam" id="PF01551"/>
    </source>
</evidence>
<feature type="transmembrane region" description="Helical" evidence="2">
    <location>
        <begin position="6"/>
        <end position="25"/>
    </location>
</feature>
<gene>
    <name evidence="4" type="ORF">IAY_06142</name>
</gene>
<proteinExistence type="predicted"/>
<dbReference type="RefSeq" id="WP_000502630.1">
    <property type="nucleotide sequence ID" value="NZ_KB976010.1"/>
</dbReference>
<sequence length="307" mass="33915">MGDLIRTLFIVLMAVMGLTLNMNIATYAKSSKYLKEDLEVAVHDASLELKKDELANGKLVFDPIKAKQTFKESLKDNTGFQEGTDYKILEFQVLDQSNTKFPVKYKAKANTLKFQDTFQTPTLVAIIETTTKKYFLSKEDRVVRRVASYTYKVKAPNPINQNLGQLQNVTANEKGLVFPLSFTQNVTSNFNPERVHPITGKVERHNGVDISAPNIMNQPVGAVKDGTVTFAGTMGGYGNLVILDHGNGFETRYAHLNSITVSKDAKVIAGQIIGHVGSTGDSTGAHLHLETRMNGQVLNPLSFFNKE</sequence>
<evidence type="ECO:0000313" key="5">
    <source>
        <dbReference type="Proteomes" id="UP000014060"/>
    </source>
</evidence>
<dbReference type="InterPro" id="IPR050570">
    <property type="entry name" value="Cell_wall_metabolism_enzyme"/>
</dbReference>
<dbReference type="PANTHER" id="PTHR21666">
    <property type="entry name" value="PEPTIDASE-RELATED"/>
    <property type="match status" value="1"/>
</dbReference>
<feature type="domain" description="M23ase beta-sheet core" evidence="3">
    <location>
        <begin position="204"/>
        <end position="300"/>
    </location>
</feature>
<dbReference type="Gene3D" id="2.70.70.10">
    <property type="entry name" value="Glucose Permease (Domain IIA)"/>
    <property type="match status" value="1"/>
</dbReference>
<dbReference type="Pfam" id="PF01551">
    <property type="entry name" value="Peptidase_M23"/>
    <property type="match status" value="1"/>
</dbReference>
<evidence type="ECO:0000256" key="2">
    <source>
        <dbReference type="SAM" id="Phobius"/>
    </source>
</evidence>
<keyword evidence="2" id="KW-1133">Transmembrane helix</keyword>
<accession>A0ABC9SRX6</accession>
<evidence type="ECO:0000256" key="1">
    <source>
        <dbReference type="ARBA" id="ARBA00022729"/>
    </source>
</evidence>
<keyword evidence="2" id="KW-0472">Membrane</keyword>
<dbReference type="CDD" id="cd12797">
    <property type="entry name" value="M23_peptidase"/>
    <property type="match status" value="1"/>
</dbReference>
<dbReference type="EMBL" id="AHCJ01000075">
    <property type="protein sequence ID" value="EOQ58436.1"/>
    <property type="molecule type" value="Genomic_DNA"/>
</dbReference>
<dbReference type="PANTHER" id="PTHR21666:SF289">
    <property type="entry name" value="L-ALA--D-GLU ENDOPEPTIDASE"/>
    <property type="match status" value="1"/>
</dbReference>
<dbReference type="SUPFAM" id="SSF51261">
    <property type="entry name" value="Duplicated hybrid motif"/>
    <property type="match status" value="1"/>
</dbReference>
<keyword evidence="1" id="KW-0732">Signal</keyword>
<reference evidence="4 5" key="1">
    <citation type="submission" date="2013-01" db="EMBL/GenBank/DDBJ databases">
        <title>The Genome Sequence of Bacillus cereus TIAC219.</title>
        <authorList>
            <consortium name="The Broad Institute Genome Sequencing Platform"/>
            <consortium name="The Broad Institute Genome Sequencing Center for Infectious Disease"/>
            <person name="Feldgarden M."/>
            <person name="Van der Auwera G.A."/>
            <person name="Mahillon J."/>
            <person name="Duprez V."/>
            <person name="Timmery S."/>
            <person name="Mattelet C."/>
            <person name="Dierick K."/>
            <person name="Sun M."/>
            <person name="Yu Z."/>
            <person name="Zhu L."/>
            <person name="Hu X."/>
            <person name="Shank E.B."/>
            <person name="Swiecicka I."/>
            <person name="Hansen B.M."/>
            <person name="Andrup L."/>
            <person name="Walker B."/>
            <person name="Young S.K."/>
            <person name="Zeng Q."/>
            <person name="Gargeya S."/>
            <person name="Fitzgerald M."/>
            <person name="Haas B."/>
            <person name="Abouelleil A."/>
            <person name="Alvarado L."/>
            <person name="Arachchi H.M."/>
            <person name="Berlin A.M."/>
            <person name="Chapman S.B."/>
            <person name="Dewar J."/>
            <person name="Goldberg J."/>
            <person name="Griggs A."/>
            <person name="Gujja S."/>
            <person name="Hansen M."/>
            <person name="Howarth C."/>
            <person name="Imamovic A."/>
            <person name="Larimer J."/>
            <person name="McCowan C."/>
            <person name="Murphy C."/>
            <person name="Neiman D."/>
            <person name="Pearson M."/>
            <person name="Priest M."/>
            <person name="Roberts A."/>
            <person name="Saif S."/>
            <person name="Shea T."/>
            <person name="Sisk P."/>
            <person name="Sykes S."/>
            <person name="Wortman J."/>
            <person name="Nusbaum C."/>
            <person name="Birren B."/>
        </authorList>
    </citation>
    <scope>NUCLEOTIDE SEQUENCE [LARGE SCALE GENOMIC DNA]</scope>
    <source>
        <strain evidence="4 5">TIAC219</strain>
    </source>
</reference>
<evidence type="ECO:0000313" key="4">
    <source>
        <dbReference type="EMBL" id="EOQ58436.1"/>
    </source>
</evidence>
<dbReference type="InterPro" id="IPR011055">
    <property type="entry name" value="Dup_hybrid_motif"/>
</dbReference>
<protein>
    <recommendedName>
        <fullName evidence="3">M23ase beta-sheet core domain-containing protein</fullName>
    </recommendedName>
</protein>
<organism evidence="4 5">
    <name type="scientific">Bacillus cereus TIAC219</name>
    <dbReference type="NCBI Taxonomy" id="718222"/>
    <lineage>
        <taxon>Bacteria</taxon>
        <taxon>Bacillati</taxon>
        <taxon>Bacillota</taxon>
        <taxon>Bacilli</taxon>
        <taxon>Bacillales</taxon>
        <taxon>Bacillaceae</taxon>
        <taxon>Bacillus</taxon>
        <taxon>Bacillus cereus group</taxon>
    </lineage>
</organism>
<dbReference type="InterPro" id="IPR016047">
    <property type="entry name" value="M23ase_b-sheet_dom"/>
</dbReference>
<name>A0ABC9SRX6_BACCE</name>
<dbReference type="Proteomes" id="UP000014060">
    <property type="component" value="Unassembled WGS sequence"/>
</dbReference>
<comment type="caution">
    <text evidence="4">The sequence shown here is derived from an EMBL/GenBank/DDBJ whole genome shotgun (WGS) entry which is preliminary data.</text>
</comment>